<proteinExistence type="predicted"/>
<feature type="transmembrane region" description="Helical" evidence="2">
    <location>
        <begin position="6"/>
        <end position="23"/>
    </location>
</feature>
<dbReference type="RefSeq" id="WP_160257500.1">
    <property type="nucleotide sequence ID" value="NZ_CABVQD010000017.1"/>
</dbReference>
<evidence type="ECO:0000256" key="1">
    <source>
        <dbReference type="SAM" id="MobiDB-lite"/>
    </source>
</evidence>
<evidence type="ECO:0000313" key="3">
    <source>
        <dbReference type="EMBL" id="VWB96449.1"/>
    </source>
</evidence>
<protein>
    <submittedName>
        <fullName evidence="3">Uncharacterized protein</fullName>
    </submittedName>
</protein>
<keyword evidence="4" id="KW-1185">Reference proteome</keyword>
<feature type="compositionally biased region" description="Basic residues" evidence="1">
    <location>
        <begin position="33"/>
        <end position="52"/>
    </location>
</feature>
<dbReference type="AlphaFoldDB" id="A0A6J5D2X2"/>
<organism evidence="3 4">
    <name type="scientific">Burkholderia paludis</name>
    <dbReference type="NCBI Taxonomy" id="1506587"/>
    <lineage>
        <taxon>Bacteria</taxon>
        <taxon>Pseudomonadati</taxon>
        <taxon>Pseudomonadota</taxon>
        <taxon>Betaproteobacteria</taxon>
        <taxon>Burkholderiales</taxon>
        <taxon>Burkholderiaceae</taxon>
        <taxon>Burkholderia</taxon>
        <taxon>Burkholderia cepacia complex</taxon>
    </lineage>
</organism>
<evidence type="ECO:0000256" key="2">
    <source>
        <dbReference type="SAM" id="Phobius"/>
    </source>
</evidence>
<sequence>MQNAIVEAVVLLAFVALAVLFILKRPGRDRARARFHHSPLRRPNRPHRRDRT</sequence>
<keyword evidence="2" id="KW-0472">Membrane</keyword>
<gene>
    <name evidence="3" type="ORF">BPA30113_04502</name>
</gene>
<feature type="region of interest" description="Disordered" evidence="1">
    <location>
        <begin position="32"/>
        <end position="52"/>
    </location>
</feature>
<accession>A0A6J5D2X2</accession>
<dbReference type="Proteomes" id="UP000494330">
    <property type="component" value="Unassembled WGS sequence"/>
</dbReference>
<keyword evidence="2" id="KW-1133">Transmembrane helix</keyword>
<name>A0A6J5D2X2_9BURK</name>
<evidence type="ECO:0000313" key="4">
    <source>
        <dbReference type="Proteomes" id="UP000494330"/>
    </source>
</evidence>
<dbReference type="EMBL" id="CABVQD010000017">
    <property type="protein sequence ID" value="VWB96449.1"/>
    <property type="molecule type" value="Genomic_DNA"/>
</dbReference>
<reference evidence="3 4" key="1">
    <citation type="submission" date="2019-09" db="EMBL/GenBank/DDBJ databases">
        <authorList>
            <person name="Depoorter E."/>
        </authorList>
    </citation>
    <scope>NUCLEOTIDE SEQUENCE [LARGE SCALE GENOMIC DNA]</scope>
    <source>
        <strain evidence="3">LMG 30113</strain>
    </source>
</reference>
<keyword evidence="2" id="KW-0812">Transmembrane</keyword>